<dbReference type="InterPro" id="IPR003131">
    <property type="entry name" value="T1-type_BTB"/>
</dbReference>
<dbReference type="AlphaFoldDB" id="A0A485LHB9"/>
<dbReference type="InterPro" id="IPR011333">
    <property type="entry name" value="SKP1/BTB/POZ_sf"/>
</dbReference>
<reference evidence="3 4" key="1">
    <citation type="submission" date="2019-03" db="EMBL/GenBank/DDBJ databases">
        <authorList>
            <person name="Gaulin E."/>
            <person name="Dumas B."/>
        </authorList>
    </citation>
    <scope>NUCLEOTIDE SEQUENCE [LARGE SCALE GENOMIC DNA]</scope>
    <source>
        <strain evidence="3">CBS 568.67</strain>
    </source>
</reference>
<dbReference type="PROSITE" id="PS50097">
    <property type="entry name" value="BTB"/>
    <property type="match status" value="1"/>
</dbReference>
<accession>A0A485LHB9</accession>
<keyword evidence="4" id="KW-1185">Reference proteome</keyword>
<evidence type="ECO:0000313" key="3">
    <source>
        <dbReference type="EMBL" id="VFT97813.1"/>
    </source>
</evidence>
<sequence length="282" mass="31075">MNAPPVVSLNVGGRVFQTSRATLLRQEGSYFDAMLSSGQWQPDAQGAYFIDLDPTHFARVLNYLRFGDLALDGLANWEVIELMRMLQYLSLEPPSSLGLLWDPCLCGRIAPSNQCRTITAAPSFVPFAALGLQSTDVYSLQIDAMTFESERASIRVGFADDRDHFDPSQPTAWFIDIRLIGPEQYTMPALAPSRPPHVLFANVGDVITVRWVQDQGRLVGHKHGDRRTVASTDMPRAMLDGGLPFPCVALLAAQTTNFTTSAREWATARVSFVETPPPSMTA</sequence>
<dbReference type="PANTHER" id="PTHR14499:SF136">
    <property type="entry name" value="GH08630P"/>
    <property type="match status" value="1"/>
</dbReference>
<organism evidence="3 4">
    <name type="scientific">Aphanomyces stellatus</name>
    <dbReference type="NCBI Taxonomy" id="120398"/>
    <lineage>
        <taxon>Eukaryota</taxon>
        <taxon>Sar</taxon>
        <taxon>Stramenopiles</taxon>
        <taxon>Oomycota</taxon>
        <taxon>Saprolegniomycetes</taxon>
        <taxon>Saprolegniales</taxon>
        <taxon>Verrucalvaceae</taxon>
        <taxon>Aphanomyces</taxon>
    </lineage>
</organism>
<dbReference type="EMBL" id="VJMH01006958">
    <property type="protein sequence ID" value="KAF0687058.1"/>
    <property type="molecule type" value="Genomic_DNA"/>
</dbReference>
<feature type="domain" description="BTB" evidence="1">
    <location>
        <begin position="5"/>
        <end position="73"/>
    </location>
</feature>
<dbReference type="Pfam" id="PF02214">
    <property type="entry name" value="BTB_2"/>
    <property type="match status" value="1"/>
</dbReference>
<dbReference type="SMART" id="SM00225">
    <property type="entry name" value="BTB"/>
    <property type="match status" value="1"/>
</dbReference>
<reference evidence="2" key="2">
    <citation type="submission" date="2019-06" db="EMBL/GenBank/DDBJ databases">
        <title>Genomics analysis of Aphanomyces spp. identifies a new class of oomycete effector associated with host adaptation.</title>
        <authorList>
            <person name="Gaulin E."/>
        </authorList>
    </citation>
    <scope>NUCLEOTIDE SEQUENCE</scope>
    <source>
        <strain evidence="2">CBS 578.67</strain>
    </source>
</reference>
<name>A0A485LHB9_9STRA</name>
<dbReference type="EMBL" id="CAADRA010006984">
    <property type="protein sequence ID" value="VFT97813.1"/>
    <property type="molecule type" value="Genomic_DNA"/>
</dbReference>
<dbReference type="CDD" id="cd18316">
    <property type="entry name" value="BTB_POZ_KCTD-like"/>
    <property type="match status" value="1"/>
</dbReference>
<dbReference type="SUPFAM" id="SSF54695">
    <property type="entry name" value="POZ domain"/>
    <property type="match status" value="1"/>
</dbReference>
<dbReference type="InterPro" id="IPR000210">
    <property type="entry name" value="BTB/POZ_dom"/>
</dbReference>
<gene>
    <name evidence="3" type="primary">Aste57867_21139</name>
    <name evidence="2" type="ORF">As57867_021071</name>
    <name evidence="3" type="ORF">ASTE57867_21139</name>
</gene>
<evidence type="ECO:0000313" key="2">
    <source>
        <dbReference type="EMBL" id="KAF0687058.1"/>
    </source>
</evidence>
<evidence type="ECO:0000259" key="1">
    <source>
        <dbReference type="PROSITE" id="PS50097"/>
    </source>
</evidence>
<proteinExistence type="predicted"/>
<dbReference type="PANTHER" id="PTHR14499">
    <property type="entry name" value="POTASSIUM CHANNEL TETRAMERIZATION DOMAIN-CONTAINING"/>
    <property type="match status" value="1"/>
</dbReference>
<dbReference type="OrthoDB" id="2414723at2759"/>
<protein>
    <submittedName>
        <fullName evidence="3">Aste57867_21139 protein</fullName>
    </submittedName>
</protein>
<dbReference type="GO" id="GO:0051260">
    <property type="term" value="P:protein homooligomerization"/>
    <property type="evidence" value="ECO:0007669"/>
    <property type="project" value="InterPro"/>
</dbReference>
<dbReference type="Gene3D" id="3.30.710.10">
    <property type="entry name" value="Potassium Channel Kv1.1, Chain A"/>
    <property type="match status" value="1"/>
</dbReference>
<dbReference type="Proteomes" id="UP000332933">
    <property type="component" value="Unassembled WGS sequence"/>
</dbReference>
<evidence type="ECO:0000313" key="4">
    <source>
        <dbReference type="Proteomes" id="UP000332933"/>
    </source>
</evidence>